<dbReference type="GO" id="GO:0046872">
    <property type="term" value="F:metal ion binding"/>
    <property type="evidence" value="ECO:0007669"/>
    <property type="project" value="UniProtKB-KW"/>
</dbReference>
<dbReference type="NCBIfam" id="TIGR01256">
    <property type="entry name" value="modA"/>
    <property type="match status" value="1"/>
</dbReference>
<reference evidence="3" key="1">
    <citation type="submission" date="2018-05" db="EMBL/GenBank/DDBJ databases">
        <authorList>
            <person name="Lanie J.A."/>
            <person name="Ng W.-L."/>
            <person name="Kazmierczak K.M."/>
            <person name="Andrzejewski T.M."/>
            <person name="Davidsen T.M."/>
            <person name="Wayne K.J."/>
            <person name="Tettelin H."/>
            <person name="Glass J.I."/>
            <person name="Rusch D."/>
            <person name="Podicherti R."/>
            <person name="Tsui H.-C.T."/>
            <person name="Winkler M.E."/>
        </authorList>
    </citation>
    <scope>NUCLEOTIDE SEQUENCE</scope>
</reference>
<dbReference type="InterPro" id="IPR044084">
    <property type="entry name" value="AvModA-like_subst-bd"/>
</dbReference>
<dbReference type="Pfam" id="PF13531">
    <property type="entry name" value="SBP_bac_11"/>
    <property type="match status" value="1"/>
</dbReference>
<evidence type="ECO:0000313" key="3">
    <source>
        <dbReference type="EMBL" id="SVA79334.1"/>
    </source>
</evidence>
<name>A0A381YQW3_9ZZZZ</name>
<dbReference type="GO" id="GO:0030973">
    <property type="term" value="F:molybdate ion binding"/>
    <property type="evidence" value="ECO:0007669"/>
    <property type="project" value="InterPro"/>
</dbReference>
<dbReference type="InterPro" id="IPR005950">
    <property type="entry name" value="ModA"/>
</dbReference>
<sequence length="262" mass="29232">MFCYKKTEISYLNLCLLSFLLSVFPRVSLADELRVAVASNFYPTIKVIAEQFELKTAGSSGQQHKVILIPGSSGKHYAQIINGAPFEIFFSADTERARLLEQAEKTEPGTRFTYALGKLILWSTIDNYVDLKGEILNSKDFRYLAIANPKLAPYGKAAEEVLKSLNIWSGLGERLVRGENIAQTFQFVSSGNAKLGFVAYSQIKNPNLSISGSFWEVPQSIYRPIEQQAVLLRDSSLAREFISFVKSDESLSIIYESGYGLP</sequence>
<protein>
    <recommendedName>
        <fullName evidence="4">Molybdate ABC transporter substrate-binding protein</fullName>
    </recommendedName>
</protein>
<evidence type="ECO:0000256" key="1">
    <source>
        <dbReference type="ARBA" id="ARBA00022723"/>
    </source>
</evidence>
<dbReference type="Gene3D" id="3.40.190.10">
    <property type="entry name" value="Periplasmic binding protein-like II"/>
    <property type="match status" value="2"/>
</dbReference>
<dbReference type="InterPro" id="IPR050682">
    <property type="entry name" value="ModA/WtpA"/>
</dbReference>
<gene>
    <name evidence="3" type="ORF">METZ01_LOCUS132188</name>
</gene>
<proteinExistence type="predicted"/>
<organism evidence="3">
    <name type="scientific">marine metagenome</name>
    <dbReference type="NCBI Taxonomy" id="408172"/>
    <lineage>
        <taxon>unclassified sequences</taxon>
        <taxon>metagenomes</taxon>
        <taxon>ecological metagenomes</taxon>
    </lineage>
</organism>
<dbReference type="SUPFAM" id="SSF53850">
    <property type="entry name" value="Periplasmic binding protein-like II"/>
    <property type="match status" value="1"/>
</dbReference>
<dbReference type="GO" id="GO:0015689">
    <property type="term" value="P:molybdate ion transport"/>
    <property type="evidence" value="ECO:0007669"/>
    <property type="project" value="InterPro"/>
</dbReference>
<keyword evidence="2" id="KW-0732">Signal</keyword>
<evidence type="ECO:0000256" key="2">
    <source>
        <dbReference type="ARBA" id="ARBA00022729"/>
    </source>
</evidence>
<dbReference type="EMBL" id="UINC01018817">
    <property type="protein sequence ID" value="SVA79334.1"/>
    <property type="molecule type" value="Genomic_DNA"/>
</dbReference>
<keyword evidence="1" id="KW-0479">Metal-binding</keyword>
<evidence type="ECO:0008006" key="4">
    <source>
        <dbReference type="Google" id="ProtNLM"/>
    </source>
</evidence>
<dbReference type="CDD" id="cd13539">
    <property type="entry name" value="PBP2_AvModA"/>
    <property type="match status" value="1"/>
</dbReference>
<dbReference type="PIRSF" id="PIRSF004846">
    <property type="entry name" value="ModA"/>
    <property type="match status" value="1"/>
</dbReference>
<dbReference type="PANTHER" id="PTHR30632:SF14">
    <property type="entry name" value="TUNGSTATE_MOLYBDATE_CHROMATE-BINDING PROTEIN MODA"/>
    <property type="match status" value="1"/>
</dbReference>
<dbReference type="AlphaFoldDB" id="A0A381YQW3"/>
<accession>A0A381YQW3</accession>
<dbReference type="PANTHER" id="PTHR30632">
    <property type="entry name" value="MOLYBDATE-BINDING PERIPLASMIC PROTEIN"/>
    <property type="match status" value="1"/>
</dbReference>